<dbReference type="OrthoDB" id="9803128at2"/>
<dbReference type="SUPFAM" id="SSF81301">
    <property type="entry name" value="Nucleotidyltransferase"/>
    <property type="match status" value="1"/>
</dbReference>
<proteinExistence type="inferred from homology"/>
<dbReference type="CDD" id="cd00093">
    <property type="entry name" value="HTH_XRE"/>
    <property type="match status" value="1"/>
</dbReference>
<evidence type="ECO:0000313" key="13">
    <source>
        <dbReference type="Proteomes" id="UP000066480"/>
    </source>
</evidence>
<dbReference type="Pfam" id="PF01381">
    <property type="entry name" value="HTH_3"/>
    <property type="match status" value="1"/>
</dbReference>
<evidence type="ECO:0000256" key="8">
    <source>
        <dbReference type="ARBA" id="ARBA00022842"/>
    </source>
</evidence>
<evidence type="ECO:0000256" key="9">
    <source>
        <dbReference type="ARBA" id="ARBA00038276"/>
    </source>
</evidence>
<dbReference type="SUPFAM" id="SSF47413">
    <property type="entry name" value="lambda repressor-like DNA-binding domains"/>
    <property type="match status" value="1"/>
</dbReference>
<evidence type="ECO:0000256" key="1">
    <source>
        <dbReference type="ARBA" id="ARBA00001946"/>
    </source>
</evidence>
<dbReference type="InterPro" id="IPR001387">
    <property type="entry name" value="Cro/C1-type_HTH"/>
</dbReference>
<keyword evidence="4" id="KW-0548">Nucleotidyltransferase</keyword>
<dbReference type="Gene3D" id="1.10.260.40">
    <property type="entry name" value="lambda repressor-like DNA-binding domains"/>
    <property type="match status" value="1"/>
</dbReference>
<evidence type="ECO:0000256" key="4">
    <source>
        <dbReference type="ARBA" id="ARBA00022695"/>
    </source>
</evidence>
<keyword evidence="7" id="KW-0067">ATP-binding</keyword>
<keyword evidence="5" id="KW-0479">Metal-binding</keyword>
<evidence type="ECO:0000256" key="5">
    <source>
        <dbReference type="ARBA" id="ARBA00022723"/>
    </source>
</evidence>
<dbReference type="Gene3D" id="3.30.460.10">
    <property type="entry name" value="Beta Polymerase, domain 2"/>
    <property type="match status" value="1"/>
</dbReference>
<dbReference type="CDD" id="cd05403">
    <property type="entry name" value="NT_KNTase_like"/>
    <property type="match status" value="1"/>
</dbReference>
<dbReference type="KEGG" id="lmoi:VV02_02960"/>
<dbReference type="InterPro" id="IPR002934">
    <property type="entry name" value="Polymerase_NTP_transf_dom"/>
</dbReference>
<evidence type="ECO:0000256" key="10">
    <source>
        <dbReference type="SAM" id="MobiDB-lite"/>
    </source>
</evidence>
<reference evidence="12 13" key="1">
    <citation type="submission" date="2015-03" db="EMBL/GenBank/DDBJ databases">
        <title>Luteipulveratus halotolerans sp. nov., a novel actinobacterium (Dermacoccaceae) from Sarawak, Malaysia.</title>
        <authorList>
            <person name="Juboi H."/>
            <person name="Basik A."/>
            <person name="Shamsul S.S."/>
            <person name="Arnold P."/>
            <person name="Schmitt E.K."/>
            <person name="Sanglier J.-J."/>
            <person name="Yeo T."/>
        </authorList>
    </citation>
    <scope>NUCLEOTIDE SEQUENCE [LARGE SCALE GENOMIC DNA]</scope>
    <source>
        <strain evidence="12 13">MN07-A0370</strain>
    </source>
</reference>
<keyword evidence="6" id="KW-0547">Nucleotide-binding</keyword>
<keyword evidence="8" id="KW-0460">Magnesium</keyword>
<dbReference type="GO" id="GO:0016779">
    <property type="term" value="F:nucleotidyltransferase activity"/>
    <property type="evidence" value="ECO:0007669"/>
    <property type="project" value="UniProtKB-KW"/>
</dbReference>
<evidence type="ECO:0000256" key="3">
    <source>
        <dbReference type="ARBA" id="ARBA00022679"/>
    </source>
</evidence>
<dbReference type="InterPro" id="IPR052038">
    <property type="entry name" value="Type-VII_TA_antitoxin"/>
</dbReference>
<dbReference type="InterPro" id="IPR043519">
    <property type="entry name" value="NT_sf"/>
</dbReference>
<comment type="similarity">
    <text evidence="9">Belongs to the MntA antitoxin family.</text>
</comment>
<keyword evidence="3" id="KW-0808">Transferase</keyword>
<evidence type="ECO:0000313" key="12">
    <source>
        <dbReference type="EMBL" id="AKU15060.1"/>
    </source>
</evidence>
<dbReference type="SMART" id="SM00530">
    <property type="entry name" value="HTH_XRE"/>
    <property type="match status" value="1"/>
</dbReference>
<dbReference type="PANTHER" id="PTHR33571:SF12">
    <property type="entry name" value="BSL3053 PROTEIN"/>
    <property type="match status" value="1"/>
</dbReference>
<evidence type="ECO:0000256" key="6">
    <source>
        <dbReference type="ARBA" id="ARBA00022741"/>
    </source>
</evidence>
<dbReference type="PATRIC" id="fig|571913.6.peg.606"/>
<keyword evidence="2" id="KW-1277">Toxin-antitoxin system</keyword>
<organism evidence="12 13">
    <name type="scientific">Luteipulveratus mongoliensis</name>
    <dbReference type="NCBI Taxonomy" id="571913"/>
    <lineage>
        <taxon>Bacteria</taxon>
        <taxon>Bacillati</taxon>
        <taxon>Actinomycetota</taxon>
        <taxon>Actinomycetes</taxon>
        <taxon>Micrococcales</taxon>
        <taxon>Dermacoccaceae</taxon>
        <taxon>Luteipulveratus</taxon>
    </lineage>
</organism>
<gene>
    <name evidence="12" type="ORF">VV02_02960</name>
</gene>
<dbReference type="PANTHER" id="PTHR33571">
    <property type="entry name" value="SSL8005 PROTEIN"/>
    <property type="match status" value="1"/>
</dbReference>
<feature type="domain" description="HTH cro/C1-type" evidence="11">
    <location>
        <begin position="12"/>
        <end position="66"/>
    </location>
</feature>
<evidence type="ECO:0000256" key="2">
    <source>
        <dbReference type="ARBA" id="ARBA00022649"/>
    </source>
</evidence>
<dbReference type="GO" id="GO:0046872">
    <property type="term" value="F:metal ion binding"/>
    <property type="evidence" value="ECO:0007669"/>
    <property type="project" value="UniProtKB-KW"/>
</dbReference>
<dbReference type="AlphaFoldDB" id="A0A0K1JEN9"/>
<dbReference type="Proteomes" id="UP000066480">
    <property type="component" value="Chromosome"/>
</dbReference>
<evidence type="ECO:0000259" key="11">
    <source>
        <dbReference type="PROSITE" id="PS50943"/>
    </source>
</evidence>
<dbReference type="EMBL" id="CP011112">
    <property type="protein sequence ID" value="AKU15060.1"/>
    <property type="molecule type" value="Genomic_DNA"/>
</dbReference>
<dbReference type="STRING" id="571913.VV02_02960"/>
<protein>
    <recommendedName>
        <fullName evidence="11">HTH cro/C1-type domain-containing protein</fullName>
    </recommendedName>
</protein>
<feature type="region of interest" description="Disordered" evidence="10">
    <location>
        <begin position="1"/>
        <end position="34"/>
    </location>
</feature>
<name>A0A0K1JEN9_9MICO</name>
<dbReference type="GO" id="GO:0005524">
    <property type="term" value="F:ATP binding"/>
    <property type="evidence" value="ECO:0007669"/>
    <property type="project" value="UniProtKB-KW"/>
</dbReference>
<accession>A0A0K1JEN9</accession>
<comment type="cofactor">
    <cofactor evidence="1">
        <name>Mg(2+)</name>
        <dbReference type="ChEBI" id="CHEBI:18420"/>
    </cofactor>
</comment>
<dbReference type="PROSITE" id="PS50943">
    <property type="entry name" value="HTH_CROC1"/>
    <property type="match status" value="1"/>
</dbReference>
<dbReference type="InterPro" id="IPR010982">
    <property type="entry name" value="Lambda_DNA-bd_dom_sf"/>
</dbReference>
<dbReference type="GO" id="GO:0003677">
    <property type="term" value="F:DNA binding"/>
    <property type="evidence" value="ECO:0007669"/>
    <property type="project" value="InterPro"/>
</dbReference>
<keyword evidence="13" id="KW-1185">Reference proteome</keyword>
<sequence length="156" mass="16639">MAAPERSPGADLRRARVGAGLSQRTLAGRSGVAQPHIARIEAGHTQPTPSTIERLMRALQPRPSESLHSHVDEVRDLVRRHRGTGQVKVFGSIARGEDRPDSDVDLLVEFESGADLFDVMALEVDLTELLGCPVDVVPASATGRVAAHAARDAVAL</sequence>
<evidence type="ECO:0000256" key="7">
    <source>
        <dbReference type="ARBA" id="ARBA00022840"/>
    </source>
</evidence>
<dbReference type="RefSeq" id="WP_052589689.1">
    <property type="nucleotide sequence ID" value="NZ_CP011112.1"/>
</dbReference>
<dbReference type="Pfam" id="PF01909">
    <property type="entry name" value="NTP_transf_2"/>
    <property type="match status" value="1"/>
</dbReference>